<dbReference type="OMA" id="EDINTFD"/>
<dbReference type="PANTHER" id="PTHR21004">
    <property type="entry name" value="SERINE PROTEASE-RELATED"/>
    <property type="match status" value="1"/>
</dbReference>
<dbReference type="Proteomes" id="UP000683925">
    <property type="component" value="Unassembled WGS sequence"/>
</dbReference>
<dbReference type="PANTHER" id="PTHR21004:SF0">
    <property type="entry name" value="PEROXISOMAL LEADER PEPTIDE-PROCESSING PROTEASE"/>
    <property type="match status" value="1"/>
</dbReference>
<dbReference type="GO" id="GO:0016485">
    <property type="term" value="P:protein processing"/>
    <property type="evidence" value="ECO:0007669"/>
    <property type="project" value="InterPro"/>
</dbReference>
<dbReference type="GO" id="GO:0004252">
    <property type="term" value="F:serine-type endopeptidase activity"/>
    <property type="evidence" value="ECO:0007669"/>
    <property type="project" value="InterPro"/>
</dbReference>
<name>A0A8S1S0Y8_PAROT</name>
<dbReference type="AlphaFoldDB" id="A0A8S1S0Y8"/>
<organism evidence="1 2">
    <name type="scientific">Paramecium octaurelia</name>
    <dbReference type="NCBI Taxonomy" id="43137"/>
    <lineage>
        <taxon>Eukaryota</taxon>
        <taxon>Sar</taxon>
        <taxon>Alveolata</taxon>
        <taxon>Ciliophora</taxon>
        <taxon>Intramacronucleata</taxon>
        <taxon>Oligohymenophorea</taxon>
        <taxon>Peniculida</taxon>
        <taxon>Parameciidae</taxon>
        <taxon>Paramecium</taxon>
    </lineage>
</organism>
<gene>
    <name evidence="1" type="ORF">POCTA_138.1.T0040368</name>
</gene>
<dbReference type="Pfam" id="PF13365">
    <property type="entry name" value="Trypsin_2"/>
    <property type="match status" value="1"/>
</dbReference>
<accession>A0A8S1S0Y8</accession>
<keyword evidence="2" id="KW-1185">Reference proteome</keyword>
<sequence length="487" mass="55749">MDNCCGIMMMQSSHPSFINQYKNMVITTQITESVFHSQSCSFHPLTQNHTLILTSGYLLAQFAEDINTFDIDQIKKHVKFGLLKEQNKFVELNLLCLTYEKSIVNCLNQYDIDRHVGYILYLEMLNQKDTLIIPKYIDGPLKEGQQLISISSPFAIQGQEMYKNYFKKAIISQIITNNQFEQSLIVLDLISQTGQEGGAIFNSNGEYVGMILQNVQIGQAYNRYFTFCLNWKVINSIFQSNFNLLSIQQLFSQSLLIDKMVQASNFVQSDFGQIGSAVIINDKKNQISYILTASNFLINNEKDSKILVGLNQEKAFLLQDFKQSFNMTLAKCGVYLQSSLFIEDFIDYKELEIGQPVYLICYQEGVFQNQPNISRGRILKLLKNEQNENSTLITNCYVKNSLNGGGLFSEQGKLIGILSNVVNYMSEGISCELTIFTPILLFDQLFKDLYYLKQITEFTLQKLRMIQKLSSHPSYVQSQFGQQNPKL</sequence>
<reference evidence="1" key="1">
    <citation type="submission" date="2021-01" db="EMBL/GenBank/DDBJ databases">
        <authorList>
            <consortium name="Genoscope - CEA"/>
            <person name="William W."/>
        </authorList>
    </citation>
    <scope>NUCLEOTIDE SEQUENCE</scope>
</reference>
<comment type="caution">
    <text evidence="1">The sequence shown here is derived from an EMBL/GenBank/DDBJ whole genome shotgun (WGS) entry which is preliminary data.</text>
</comment>
<dbReference type="EMBL" id="CAJJDP010000003">
    <property type="protein sequence ID" value="CAD8133263.1"/>
    <property type="molecule type" value="Genomic_DNA"/>
</dbReference>
<proteinExistence type="predicted"/>
<dbReference type="InterPro" id="IPR039245">
    <property type="entry name" value="TYSND1/DEG15"/>
</dbReference>
<evidence type="ECO:0000313" key="2">
    <source>
        <dbReference type="Proteomes" id="UP000683925"/>
    </source>
</evidence>
<evidence type="ECO:0000313" key="1">
    <source>
        <dbReference type="EMBL" id="CAD8133263.1"/>
    </source>
</evidence>
<protein>
    <submittedName>
        <fullName evidence="1">Uncharacterized protein</fullName>
    </submittedName>
</protein>
<dbReference type="OrthoDB" id="10286095at2759"/>
<dbReference type="GO" id="GO:0005777">
    <property type="term" value="C:peroxisome"/>
    <property type="evidence" value="ECO:0007669"/>
    <property type="project" value="InterPro"/>
</dbReference>